<reference evidence="1 2" key="1">
    <citation type="submission" date="2007-06" db="EMBL/GenBank/DDBJ databases">
        <authorList>
            <person name="Shimkets L."/>
            <person name="Ferriera S."/>
            <person name="Johnson J."/>
            <person name="Kravitz S."/>
            <person name="Beeson K."/>
            <person name="Sutton G."/>
            <person name="Rogers Y.-H."/>
            <person name="Friedman R."/>
            <person name="Frazier M."/>
            <person name="Venter J.C."/>
        </authorList>
    </citation>
    <scope>NUCLEOTIDE SEQUENCE [LARGE SCALE GENOMIC DNA]</scope>
    <source>
        <strain evidence="1 2">SIR-1</strain>
    </source>
</reference>
<dbReference type="EMBL" id="ABCS01000005">
    <property type="protein sequence ID" value="EDM81101.1"/>
    <property type="molecule type" value="Genomic_DNA"/>
</dbReference>
<dbReference type="AlphaFoldDB" id="A6FYU6"/>
<proteinExistence type="predicted"/>
<evidence type="ECO:0000313" key="1">
    <source>
        <dbReference type="EMBL" id="EDM81101.1"/>
    </source>
</evidence>
<dbReference type="Proteomes" id="UP000005801">
    <property type="component" value="Unassembled WGS sequence"/>
</dbReference>
<name>A6FYU6_9BACT</name>
<evidence type="ECO:0000313" key="2">
    <source>
        <dbReference type="Proteomes" id="UP000005801"/>
    </source>
</evidence>
<accession>A6FYU6</accession>
<gene>
    <name evidence="1" type="ORF">PPSIR1_29835</name>
</gene>
<organism evidence="1 2">
    <name type="scientific">Plesiocystis pacifica SIR-1</name>
    <dbReference type="NCBI Taxonomy" id="391625"/>
    <lineage>
        <taxon>Bacteria</taxon>
        <taxon>Pseudomonadati</taxon>
        <taxon>Myxococcota</taxon>
        <taxon>Polyangia</taxon>
        <taxon>Nannocystales</taxon>
        <taxon>Nannocystaceae</taxon>
        <taxon>Plesiocystis</taxon>
    </lineage>
</organism>
<keyword evidence="2" id="KW-1185">Reference proteome</keyword>
<dbReference type="STRING" id="391625.PPSIR1_29835"/>
<dbReference type="InterPro" id="IPR026337">
    <property type="entry name" value="AKG_HExxH"/>
</dbReference>
<dbReference type="NCBIfam" id="TIGR04267">
    <property type="entry name" value="mod_HExxH"/>
    <property type="match status" value="1"/>
</dbReference>
<comment type="caution">
    <text evidence="1">The sequence shown here is derived from an EMBL/GenBank/DDBJ whole genome shotgun (WGS) entry which is preliminary data.</text>
</comment>
<sequence length="229" mass="26338">MALRHARPRCLLPRYTNGELDHPNLAIAEAEVARWPAGYALVRELIDTFNPILDAEVPRERWAEARGSSSHFDKRRFGLVFATYYDPRGLAQAFVHEAAHQKLFGLGVLVERADRIVVNDPERLYPSPIVLDRPRPMTAVLHGEYSFIHVTELLLRMIEAQAERGDDPRERLALRTFLERNVQRLTPGLETIREHIETDAAGERFVGAFVEWAEDVLRRGREWLERSPA</sequence>
<evidence type="ECO:0008006" key="3">
    <source>
        <dbReference type="Google" id="ProtNLM"/>
    </source>
</evidence>
<protein>
    <recommendedName>
        <fullName evidence="3">HEXXH motif domain-containing protein</fullName>
    </recommendedName>
</protein>